<dbReference type="Proteomes" id="UP000424805">
    <property type="component" value="Unassembled WGS sequence"/>
</dbReference>
<dbReference type="Gene3D" id="2.60.120.1440">
    <property type="match status" value="1"/>
</dbReference>
<dbReference type="PANTHER" id="PTHR30273">
    <property type="entry name" value="PERIPLASMIC SIGNAL SENSOR AND SIGMA FACTOR ACTIVATOR FECR-RELATED"/>
    <property type="match status" value="1"/>
</dbReference>
<evidence type="ECO:0000313" key="4">
    <source>
        <dbReference type="EMBL" id="MDC2743801.1"/>
    </source>
</evidence>
<evidence type="ECO:0000313" key="5">
    <source>
        <dbReference type="Proteomes" id="UP000424805"/>
    </source>
</evidence>
<gene>
    <name evidence="3" type="ORF">F3B90_17265</name>
    <name evidence="4" type="ORF">PO382_16390</name>
</gene>
<evidence type="ECO:0000313" key="3">
    <source>
        <dbReference type="EMBL" id="KAA4624244.1"/>
    </source>
</evidence>
<dbReference type="GO" id="GO:0016989">
    <property type="term" value="F:sigma factor antagonist activity"/>
    <property type="evidence" value="ECO:0007669"/>
    <property type="project" value="TreeGrafter"/>
</dbReference>
<evidence type="ECO:0000259" key="2">
    <source>
        <dbReference type="Pfam" id="PF04773"/>
    </source>
</evidence>
<dbReference type="InterPro" id="IPR012373">
    <property type="entry name" value="Ferrdict_sens_TM"/>
</dbReference>
<reference evidence="3 5" key="1">
    <citation type="journal article" date="2019" name="Nat. Med.">
        <title>A library of human gut bacterial isolates paired with longitudinal multiomics data enables mechanistic microbiome research.</title>
        <authorList>
            <person name="Poyet M."/>
            <person name="Groussin M."/>
            <person name="Gibbons S.M."/>
            <person name="Avila-Pacheco J."/>
            <person name="Jiang X."/>
            <person name="Kearney S.M."/>
            <person name="Perrotta A.R."/>
            <person name="Berdy B."/>
            <person name="Zhao S."/>
            <person name="Lieberman T.D."/>
            <person name="Swanson P.K."/>
            <person name="Smith M."/>
            <person name="Roesemann S."/>
            <person name="Alexander J.E."/>
            <person name="Rich S.A."/>
            <person name="Livny J."/>
            <person name="Vlamakis H."/>
            <person name="Clish C."/>
            <person name="Bullock K."/>
            <person name="Deik A."/>
            <person name="Scott J."/>
            <person name="Pierce K.A."/>
            <person name="Xavier R.J."/>
            <person name="Alm E.J."/>
        </authorList>
    </citation>
    <scope>NUCLEOTIDE SEQUENCE [LARGE SCALE GENOMIC DNA]</scope>
    <source>
        <strain evidence="3 5">BIOML-A15</strain>
    </source>
</reference>
<feature type="transmembrane region" description="Helical" evidence="1">
    <location>
        <begin position="42"/>
        <end position="63"/>
    </location>
</feature>
<keyword evidence="1" id="KW-0812">Transmembrane</keyword>
<proteinExistence type="predicted"/>
<dbReference type="PIRSF" id="PIRSF018266">
    <property type="entry name" value="FecR"/>
    <property type="match status" value="1"/>
</dbReference>
<dbReference type="PANTHER" id="PTHR30273:SF2">
    <property type="entry name" value="PROTEIN FECR"/>
    <property type="match status" value="1"/>
</dbReference>
<dbReference type="AlphaFoldDB" id="A0A139LGU6"/>
<organism evidence="3 5">
    <name type="scientific">Bacteroides ovatus</name>
    <dbReference type="NCBI Taxonomy" id="28116"/>
    <lineage>
        <taxon>Bacteria</taxon>
        <taxon>Pseudomonadati</taxon>
        <taxon>Bacteroidota</taxon>
        <taxon>Bacteroidia</taxon>
        <taxon>Bacteroidales</taxon>
        <taxon>Bacteroidaceae</taxon>
        <taxon>Bacteroides</taxon>
    </lineage>
</organism>
<keyword evidence="1" id="KW-1133">Transmembrane helix</keyword>
<dbReference type="Pfam" id="PF04773">
    <property type="entry name" value="FecR"/>
    <property type="match status" value="1"/>
</dbReference>
<sequence length="284" mass="32159">MKTDIYKIKTDQAWNRLYNRLDNDRLLAKVDEGHHTRKYSQWIRYGAVAAVLIGVIWGTLYWVTGSDKELVQHLLTQENQGVSTLATTLEDGSVVLLAKETSLLYPKHFIADKREVSLQGNAFFDVAKKQGQPFWIDTEQAKIEVLGTAFSVQSDENAPFRLSVQRGIVKVTLKKGNQECYVKAGEMVVVRSQRLVVLDTDKENEEWGSFFKHIRFKDESLANILKVMNLNSDSLQIQVVSPALEERRLTVEFSDESSEVIANLIANALGLQCIRQGDILLLSE</sequence>
<evidence type="ECO:0000256" key="1">
    <source>
        <dbReference type="SAM" id="Phobius"/>
    </source>
</evidence>
<keyword evidence="1" id="KW-0472">Membrane</keyword>
<dbReference type="EMBL" id="VWFP01000018">
    <property type="protein sequence ID" value="KAA4624244.1"/>
    <property type="molecule type" value="Genomic_DNA"/>
</dbReference>
<comment type="caution">
    <text evidence="3">The sequence shown here is derived from an EMBL/GenBank/DDBJ whole genome shotgun (WGS) entry which is preliminary data.</text>
</comment>
<reference evidence="4" key="2">
    <citation type="submission" date="2022-10" db="EMBL/GenBank/DDBJ databases">
        <title>Human gut microbiome strain richness.</title>
        <authorList>
            <person name="Chen-Liaw A."/>
        </authorList>
    </citation>
    <scope>NUCLEOTIDE SEQUENCE</scope>
    <source>
        <strain evidence="4">BSD2780120875st1_E1_BSD2780120875_150330</strain>
    </source>
</reference>
<name>A0A139LGU6_BACOV</name>
<dbReference type="RefSeq" id="WP_022199054.1">
    <property type="nucleotide sequence ID" value="NZ_CAXTIO010000006.1"/>
</dbReference>
<feature type="domain" description="FecR protein" evidence="2">
    <location>
        <begin position="85"/>
        <end position="170"/>
    </location>
</feature>
<dbReference type="STRING" id="28116.Bovatus_04848"/>
<dbReference type="InterPro" id="IPR006860">
    <property type="entry name" value="FecR"/>
</dbReference>
<protein>
    <submittedName>
        <fullName evidence="4">FecR domain-containing protein</fullName>
    </submittedName>
    <submittedName>
        <fullName evidence="3">FecR family protein</fullName>
    </submittedName>
</protein>
<dbReference type="Proteomes" id="UP001219389">
    <property type="component" value="Unassembled WGS sequence"/>
</dbReference>
<dbReference type="EMBL" id="JAQNZF010000022">
    <property type="protein sequence ID" value="MDC2743801.1"/>
    <property type="molecule type" value="Genomic_DNA"/>
</dbReference>
<accession>A0A139LGU6</accession>